<accession>A0A445B6I3</accession>
<evidence type="ECO:0000256" key="6">
    <source>
        <dbReference type="ARBA" id="ARBA00023242"/>
    </source>
</evidence>
<dbReference type="Pfam" id="PF02183">
    <property type="entry name" value="HALZ"/>
    <property type="match status" value="1"/>
</dbReference>
<feature type="coiled-coil region" evidence="12">
    <location>
        <begin position="89"/>
        <end position="137"/>
    </location>
</feature>
<keyword evidence="2 11" id="KW-0805">Transcription regulation</keyword>
<evidence type="ECO:0000313" key="15">
    <source>
        <dbReference type="EMBL" id="RYR34273.1"/>
    </source>
</evidence>
<evidence type="ECO:0000256" key="2">
    <source>
        <dbReference type="ARBA" id="ARBA00023015"/>
    </source>
</evidence>
<dbReference type="InterPro" id="IPR009057">
    <property type="entry name" value="Homeodomain-like_sf"/>
</dbReference>
<comment type="function">
    <text evidence="11">Transcription factor.</text>
</comment>
<dbReference type="Proteomes" id="UP000289738">
    <property type="component" value="Chromosome A10"/>
</dbReference>
<feature type="region of interest" description="Disordered" evidence="13">
    <location>
        <begin position="143"/>
        <end position="223"/>
    </location>
</feature>
<dbReference type="PROSITE" id="PS00027">
    <property type="entry name" value="HOMEOBOX_1"/>
    <property type="match status" value="1"/>
</dbReference>
<dbReference type="SMR" id="A0A445B6I3"/>
<dbReference type="EMBL" id="SDMP01000010">
    <property type="protein sequence ID" value="RYR34273.1"/>
    <property type="molecule type" value="Genomic_DNA"/>
</dbReference>
<dbReference type="PANTHER" id="PTHR24326">
    <property type="entry name" value="HOMEOBOX-LEUCINE ZIPPER PROTEIN"/>
    <property type="match status" value="1"/>
</dbReference>
<feature type="DNA-binding region" description="Homeobox" evidence="9">
    <location>
        <begin position="39"/>
        <end position="98"/>
    </location>
</feature>
<reference evidence="15 16" key="1">
    <citation type="submission" date="2019-01" db="EMBL/GenBank/DDBJ databases">
        <title>Sequencing of cultivated peanut Arachis hypogaea provides insights into genome evolution and oil improvement.</title>
        <authorList>
            <person name="Chen X."/>
        </authorList>
    </citation>
    <scope>NUCLEOTIDE SEQUENCE [LARGE SCALE GENOMIC DNA]</scope>
    <source>
        <strain evidence="16">cv. Fuhuasheng</strain>
        <tissue evidence="15">Leaves</tissue>
    </source>
</reference>
<dbReference type="InterPro" id="IPR003106">
    <property type="entry name" value="Leu_zip_homeo"/>
</dbReference>
<keyword evidence="4 9" id="KW-0371">Homeobox</keyword>
<organism evidence="15 16">
    <name type="scientific">Arachis hypogaea</name>
    <name type="common">Peanut</name>
    <dbReference type="NCBI Taxonomy" id="3818"/>
    <lineage>
        <taxon>Eukaryota</taxon>
        <taxon>Viridiplantae</taxon>
        <taxon>Streptophyta</taxon>
        <taxon>Embryophyta</taxon>
        <taxon>Tracheophyta</taxon>
        <taxon>Spermatophyta</taxon>
        <taxon>Magnoliopsida</taxon>
        <taxon>eudicotyledons</taxon>
        <taxon>Gunneridae</taxon>
        <taxon>Pentapetalae</taxon>
        <taxon>rosids</taxon>
        <taxon>fabids</taxon>
        <taxon>Fabales</taxon>
        <taxon>Fabaceae</taxon>
        <taxon>Papilionoideae</taxon>
        <taxon>50 kb inversion clade</taxon>
        <taxon>dalbergioids sensu lato</taxon>
        <taxon>Dalbergieae</taxon>
        <taxon>Pterocarpus clade</taxon>
        <taxon>Arachis</taxon>
    </lineage>
</organism>
<dbReference type="PROSITE" id="PS50071">
    <property type="entry name" value="HOMEOBOX_2"/>
    <property type="match status" value="1"/>
</dbReference>
<dbReference type="GO" id="GO:0005634">
    <property type="term" value="C:nucleus"/>
    <property type="evidence" value="ECO:0007669"/>
    <property type="project" value="UniProtKB-SubCell"/>
</dbReference>
<keyword evidence="3 9" id="KW-0238">DNA-binding</keyword>
<evidence type="ECO:0000256" key="12">
    <source>
        <dbReference type="SAM" id="Coils"/>
    </source>
</evidence>
<evidence type="ECO:0000256" key="3">
    <source>
        <dbReference type="ARBA" id="ARBA00023125"/>
    </source>
</evidence>
<dbReference type="Gramene" id="arahy.Tifrunner.gnm2.ann2.Ah10g211500.1">
    <property type="protein sequence ID" value="arahy.Tifrunner.gnm2.ann2.Ah10g211500.1-CDS"/>
    <property type="gene ID" value="arahy.Tifrunner.gnm2.ann2.Ah10g211500"/>
</dbReference>
<name>A0A445B6I3_ARAHY</name>
<dbReference type="AlphaFoldDB" id="A0A445B6I3"/>
<dbReference type="PRINTS" id="PR00031">
    <property type="entry name" value="HTHREPRESSR"/>
</dbReference>
<dbReference type="InterPro" id="IPR001356">
    <property type="entry name" value="HD"/>
</dbReference>
<dbReference type="STRING" id="3818.A0A445B6I3"/>
<comment type="subcellular location">
    <subcellularLocation>
        <location evidence="1 9 10">Nucleus</location>
    </subcellularLocation>
</comment>
<dbReference type="SUPFAM" id="SSF46689">
    <property type="entry name" value="Homeodomain-like"/>
    <property type="match status" value="1"/>
</dbReference>
<evidence type="ECO:0000256" key="4">
    <source>
        <dbReference type="ARBA" id="ARBA00023155"/>
    </source>
</evidence>
<evidence type="ECO:0000313" key="16">
    <source>
        <dbReference type="Proteomes" id="UP000289738"/>
    </source>
</evidence>
<evidence type="ECO:0000256" key="9">
    <source>
        <dbReference type="PROSITE-ProRule" id="PRU00108"/>
    </source>
</evidence>
<keyword evidence="16" id="KW-1185">Reference proteome</keyword>
<evidence type="ECO:0000256" key="11">
    <source>
        <dbReference type="RuleBase" id="RU369038"/>
    </source>
</evidence>
<dbReference type="InterPro" id="IPR017970">
    <property type="entry name" value="Homeobox_CS"/>
</dbReference>
<protein>
    <recommendedName>
        <fullName evidence="11">Homeobox-leucine zipper protein</fullName>
    </recommendedName>
    <alternativeName>
        <fullName evidence="11">HD-ZIP protein</fullName>
    </alternativeName>
    <alternativeName>
        <fullName evidence="11">Homeodomain transcription factor</fullName>
    </alternativeName>
</protein>
<comment type="caution">
    <text evidence="15">The sequence shown here is derived from an EMBL/GenBank/DDBJ whole genome shotgun (WGS) entry which is preliminary data.</text>
</comment>
<dbReference type="PANTHER" id="PTHR24326:SF620">
    <property type="entry name" value="HOMEOBOX-LEUCINE ZIPPER PROTEIN"/>
    <property type="match status" value="1"/>
</dbReference>
<dbReference type="SMART" id="SM00389">
    <property type="entry name" value="HOX"/>
    <property type="match status" value="1"/>
</dbReference>
<evidence type="ECO:0000259" key="14">
    <source>
        <dbReference type="PROSITE" id="PS50071"/>
    </source>
</evidence>
<dbReference type="FunFam" id="1.10.10.60:FF:000293">
    <property type="entry name" value="Homeobox-leucine zipper protein ATHB-7"/>
    <property type="match status" value="1"/>
</dbReference>
<keyword evidence="5 11" id="KW-0804">Transcription</keyword>
<comment type="function">
    <text evidence="8">Probable transcription activator that may act as growth regulators in response to water deficit.</text>
</comment>
<dbReference type="GO" id="GO:0009414">
    <property type="term" value="P:response to water deprivation"/>
    <property type="evidence" value="ECO:0007669"/>
    <property type="project" value="UniProtKB-ARBA"/>
</dbReference>
<evidence type="ECO:0000256" key="1">
    <source>
        <dbReference type="ARBA" id="ARBA00004123"/>
    </source>
</evidence>
<dbReference type="InterPro" id="IPR045224">
    <property type="entry name" value="HDZip_class_I_plant"/>
</dbReference>
<evidence type="ECO:0000256" key="10">
    <source>
        <dbReference type="RuleBase" id="RU000682"/>
    </source>
</evidence>
<dbReference type="OrthoDB" id="6159439at2759"/>
<dbReference type="GO" id="GO:0009737">
    <property type="term" value="P:response to abscisic acid"/>
    <property type="evidence" value="ECO:0007669"/>
    <property type="project" value="UniProtKB-ARBA"/>
</dbReference>
<evidence type="ECO:0000256" key="5">
    <source>
        <dbReference type="ARBA" id="ARBA00023163"/>
    </source>
</evidence>
<sequence>MMDGDDEYIQASKGKNVESFTCSEVALPQNKNAKKKKSKIENKRRFSDEQIRSLECIFESESKLEPRKKIQLARDLGLQPRQVAIWFQNRRARWKSKRIEQEYRKLKDEYDCLASRFESLKKEKDSLQLELKKLNDLMVVSASHHDGRRQEKVIAKGSITDDGGSGSPHSNWRPNEEEEEAKTSFSNEGVDDDTVPLPSDDKPDEEREHHRHHHHQVMRMDDEEQHLEIPLESLEKWYSEDPSGILDQSCSTSQWLDFWT</sequence>
<keyword evidence="12" id="KW-0175">Coiled coil</keyword>
<evidence type="ECO:0000256" key="13">
    <source>
        <dbReference type="SAM" id="MobiDB-lite"/>
    </source>
</evidence>
<proteinExistence type="inferred from homology"/>
<feature type="compositionally biased region" description="Basic and acidic residues" evidence="13">
    <location>
        <begin position="199"/>
        <end position="208"/>
    </location>
</feature>
<keyword evidence="6 9" id="KW-0539">Nucleus</keyword>
<evidence type="ECO:0000256" key="8">
    <source>
        <dbReference type="ARBA" id="ARBA00058361"/>
    </source>
</evidence>
<dbReference type="Gene3D" id="1.10.10.60">
    <property type="entry name" value="Homeodomain-like"/>
    <property type="match status" value="1"/>
</dbReference>
<evidence type="ECO:0000256" key="7">
    <source>
        <dbReference type="ARBA" id="ARBA00025748"/>
    </source>
</evidence>
<gene>
    <name evidence="15" type="ORF">Ahy_A10g049049</name>
</gene>
<dbReference type="Pfam" id="PF00046">
    <property type="entry name" value="Homeodomain"/>
    <property type="match status" value="1"/>
</dbReference>
<feature type="compositionally biased region" description="Basic and acidic residues" evidence="13">
    <location>
        <begin position="143"/>
        <end position="154"/>
    </location>
</feature>
<dbReference type="InterPro" id="IPR000047">
    <property type="entry name" value="HTH_motif"/>
</dbReference>
<dbReference type="GO" id="GO:0000981">
    <property type="term" value="F:DNA-binding transcription factor activity, RNA polymerase II-specific"/>
    <property type="evidence" value="ECO:0007669"/>
    <property type="project" value="UniProtKB-UniRule"/>
</dbReference>
<feature type="domain" description="Homeobox" evidence="14">
    <location>
        <begin position="37"/>
        <end position="97"/>
    </location>
</feature>
<dbReference type="CDD" id="cd00086">
    <property type="entry name" value="homeodomain"/>
    <property type="match status" value="1"/>
</dbReference>
<comment type="similarity">
    <text evidence="7 11">Belongs to the HD-ZIP homeobox family. Class I subfamily.</text>
</comment>
<dbReference type="GO" id="GO:0000976">
    <property type="term" value="F:transcription cis-regulatory region binding"/>
    <property type="evidence" value="ECO:0007669"/>
    <property type="project" value="UniProtKB-ARBA"/>
</dbReference>
<dbReference type="GO" id="GO:0045893">
    <property type="term" value="P:positive regulation of DNA-templated transcription"/>
    <property type="evidence" value="ECO:0007669"/>
    <property type="project" value="TreeGrafter"/>
</dbReference>